<dbReference type="Gene3D" id="3.30.750.170">
    <property type="match status" value="1"/>
</dbReference>
<feature type="compositionally biased region" description="Basic and acidic residues" evidence="1">
    <location>
        <begin position="524"/>
        <end position="540"/>
    </location>
</feature>
<dbReference type="GO" id="GO:0004175">
    <property type="term" value="F:endopeptidase activity"/>
    <property type="evidence" value="ECO:0007669"/>
    <property type="project" value="TreeGrafter"/>
</dbReference>
<feature type="compositionally biased region" description="Polar residues" evidence="1">
    <location>
        <begin position="499"/>
        <end position="509"/>
    </location>
</feature>
<reference evidence="4" key="1">
    <citation type="submission" date="2020-01" db="EMBL/GenBank/DDBJ databases">
        <title>'Steroidobacter agaridevorans' sp. nov., agar-degrading bacteria isolated from rhizosphere soils.</title>
        <authorList>
            <person name="Ikenaga M."/>
            <person name="Kataoka M."/>
            <person name="Murouchi A."/>
            <person name="Katsuragi S."/>
            <person name="Sakai M."/>
        </authorList>
    </citation>
    <scope>NUCLEOTIDE SEQUENCE [LARGE SCALE GENOMIC DNA]</scope>
    <source>
        <strain evidence="4">YU21-B</strain>
    </source>
</reference>
<accession>A0A829YPB0</accession>
<dbReference type="InterPro" id="IPR036034">
    <property type="entry name" value="PDZ_sf"/>
</dbReference>
<dbReference type="GO" id="GO:0007165">
    <property type="term" value="P:signal transduction"/>
    <property type="evidence" value="ECO:0007669"/>
    <property type="project" value="TreeGrafter"/>
</dbReference>
<dbReference type="PANTHER" id="PTHR32060:SF30">
    <property type="entry name" value="CARBOXY-TERMINAL PROCESSING PROTEASE CTPA"/>
    <property type="match status" value="1"/>
</dbReference>
<dbReference type="AlphaFoldDB" id="A0A829YPB0"/>
<proteinExistence type="predicted"/>
<evidence type="ECO:0000313" key="4">
    <source>
        <dbReference type="Proteomes" id="UP000445000"/>
    </source>
</evidence>
<dbReference type="Pfam" id="PF03572">
    <property type="entry name" value="Peptidase_S41"/>
    <property type="match status" value="1"/>
</dbReference>
<sequence>MCTTRDVTYVVQPHYQNSGSGLYMEWMSRGAVLAVALWGVAGCGGGGGGNPALGGPSGGGSNAPGGYTPGVYSPSASLANQCSTPMAQNMFLRSWTNETYLWYSEVPDTNPTGFTTADYFEKLKTPLKTATGTDKDRFHFTYSTAEWEALSQQGAEMGYGAQWVLLPRANANAQIMTAFVESGSAADQQSVARGTEILAADNIVVANIRTDAEVDLLYAALFPERANEQHTFTVRDANGTRQITMTSSSVTYNPVPAWGVINQPDGPVGYLLFNDHVGTAERELVEAINQLSVAGVKDLVLDLRYNGGGYLAIANELAYMIANTTRTAGRTFERLAFNDRYTTIDPAGQPITPTPFYSTAKGFSVTSGTPLPSLNLESVYVITGNNTCSASESIINGLRGIGVQVYQIGETTCGKPYGFYPEDNCDTTYFSIQFQGVNAAGFGDYSDGFVPGSADSGSTIKGCRVADDFTNELGDPLEARLQTALGFRASNNQTCPTVVSAAPNGSSSKPALAGGGEGKMIKSPARENRIVERPRTGIAF</sequence>
<comment type="caution">
    <text evidence="3">The sequence shown here is derived from an EMBL/GenBank/DDBJ whole genome shotgun (WGS) entry which is preliminary data.</text>
</comment>
<dbReference type="SUPFAM" id="SSF50156">
    <property type="entry name" value="PDZ domain-like"/>
    <property type="match status" value="1"/>
</dbReference>
<feature type="region of interest" description="Disordered" evidence="1">
    <location>
        <begin position="499"/>
        <end position="540"/>
    </location>
</feature>
<dbReference type="InterPro" id="IPR005151">
    <property type="entry name" value="Tail-specific_protease"/>
</dbReference>
<dbReference type="InterPro" id="IPR029045">
    <property type="entry name" value="ClpP/crotonase-like_dom_sf"/>
</dbReference>
<gene>
    <name evidence="3" type="ORF">GCM10011487_68110</name>
</gene>
<dbReference type="Gene3D" id="2.30.42.10">
    <property type="match status" value="1"/>
</dbReference>
<keyword evidence="4" id="KW-1185">Reference proteome</keyword>
<dbReference type="Gene3D" id="3.90.226.10">
    <property type="entry name" value="2-enoyl-CoA Hydratase, Chain A, domain 1"/>
    <property type="match status" value="1"/>
</dbReference>
<evidence type="ECO:0000259" key="2">
    <source>
        <dbReference type="Pfam" id="PF03572"/>
    </source>
</evidence>
<feature type="domain" description="Tail specific protease" evidence="2">
    <location>
        <begin position="268"/>
        <end position="415"/>
    </location>
</feature>
<dbReference type="GO" id="GO:0030288">
    <property type="term" value="C:outer membrane-bounded periplasmic space"/>
    <property type="evidence" value="ECO:0007669"/>
    <property type="project" value="TreeGrafter"/>
</dbReference>
<dbReference type="EMBL" id="BLJN01000011">
    <property type="protein sequence ID" value="GFE84811.1"/>
    <property type="molecule type" value="Genomic_DNA"/>
</dbReference>
<evidence type="ECO:0000313" key="3">
    <source>
        <dbReference type="EMBL" id="GFE84811.1"/>
    </source>
</evidence>
<evidence type="ECO:0000256" key="1">
    <source>
        <dbReference type="SAM" id="MobiDB-lite"/>
    </source>
</evidence>
<dbReference type="PANTHER" id="PTHR32060">
    <property type="entry name" value="TAIL-SPECIFIC PROTEASE"/>
    <property type="match status" value="1"/>
</dbReference>
<dbReference type="GO" id="GO:0008236">
    <property type="term" value="F:serine-type peptidase activity"/>
    <property type="evidence" value="ECO:0007669"/>
    <property type="project" value="InterPro"/>
</dbReference>
<protein>
    <submittedName>
        <fullName evidence="3">Peptidase S41</fullName>
    </submittedName>
</protein>
<dbReference type="Proteomes" id="UP000445000">
    <property type="component" value="Unassembled WGS sequence"/>
</dbReference>
<organism evidence="3 4">
    <name type="scientific">Steroidobacter agaridevorans</name>
    <dbReference type="NCBI Taxonomy" id="2695856"/>
    <lineage>
        <taxon>Bacteria</taxon>
        <taxon>Pseudomonadati</taxon>
        <taxon>Pseudomonadota</taxon>
        <taxon>Gammaproteobacteria</taxon>
        <taxon>Steroidobacterales</taxon>
        <taxon>Steroidobacteraceae</taxon>
        <taxon>Steroidobacter</taxon>
    </lineage>
</organism>
<dbReference type="SUPFAM" id="SSF52096">
    <property type="entry name" value="ClpP/crotonase"/>
    <property type="match status" value="1"/>
</dbReference>
<dbReference type="GO" id="GO:0006508">
    <property type="term" value="P:proteolysis"/>
    <property type="evidence" value="ECO:0007669"/>
    <property type="project" value="InterPro"/>
</dbReference>
<name>A0A829YPB0_9GAMM</name>